<dbReference type="Pfam" id="PF07145">
    <property type="entry name" value="PAM2"/>
    <property type="match status" value="1"/>
</dbReference>
<feature type="compositionally biased region" description="Polar residues" evidence="1">
    <location>
        <begin position="14"/>
        <end position="29"/>
    </location>
</feature>
<comment type="caution">
    <text evidence="2">The sequence shown here is derived from an EMBL/GenBank/DDBJ whole genome shotgun (WGS) entry which is preliminary data.</text>
</comment>
<feature type="region of interest" description="Disordered" evidence="1">
    <location>
        <begin position="1"/>
        <end position="82"/>
    </location>
</feature>
<proteinExistence type="predicted"/>
<dbReference type="AlphaFoldDB" id="A0ABC8LRX0"/>
<evidence type="ECO:0000313" key="2">
    <source>
        <dbReference type="EMBL" id="CAH8386117.1"/>
    </source>
</evidence>
<organism evidence="2 3">
    <name type="scientific">Eruca vesicaria subsp. sativa</name>
    <name type="common">Garden rocket</name>
    <name type="synonym">Eruca sativa</name>
    <dbReference type="NCBI Taxonomy" id="29727"/>
    <lineage>
        <taxon>Eukaryota</taxon>
        <taxon>Viridiplantae</taxon>
        <taxon>Streptophyta</taxon>
        <taxon>Embryophyta</taxon>
        <taxon>Tracheophyta</taxon>
        <taxon>Spermatophyta</taxon>
        <taxon>Magnoliopsida</taxon>
        <taxon>eudicotyledons</taxon>
        <taxon>Gunneridae</taxon>
        <taxon>Pentapetalae</taxon>
        <taxon>rosids</taxon>
        <taxon>malvids</taxon>
        <taxon>Brassicales</taxon>
        <taxon>Brassicaceae</taxon>
        <taxon>Brassiceae</taxon>
        <taxon>Eruca</taxon>
    </lineage>
</organism>
<protein>
    <submittedName>
        <fullName evidence="2">Uncharacterized protein</fullName>
    </submittedName>
</protein>
<name>A0ABC8LRX0_ERUVS</name>
<reference evidence="2 3" key="1">
    <citation type="submission" date="2022-03" db="EMBL/GenBank/DDBJ databases">
        <authorList>
            <person name="Macdonald S."/>
            <person name="Ahmed S."/>
            <person name="Newling K."/>
        </authorList>
    </citation>
    <scope>NUCLEOTIDE SEQUENCE [LARGE SCALE GENOMIC DNA]</scope>
</reference>
<sequence length="108" mass="11620">MAVPENAGVKVDSFAQNNLDNNNTASETKPSCHYDQSPKPDSSLDSPNRPGSDDLTDEDAQKDQTPNGEREDSGGCLKNLPDAFSKLNPMAKEFVPPYLARSQSCGGF</sequence>
<dbReference type="Proteomes" id="UP001642260">
    <property type="component" value="Unassembled WGS sequence"/>
</dbReference>
<gene>
    <name evidence="2" type="ORF">ERUC_LOCUS38600</name>
</gene>
<dbReference type="EMBL" id="CAKOAT010698487">
    <property type="protein sequence ID" value="CAH8386117.1"/>
    <property type="molecule type" value="Genomic_DNA"/>
</dbReference>
<evidence type="ECO:0000313" key="3">
    <source>
        <dbReference type="Proteomes" id="UP001642260"/>
    </source>
</evidence>
<keyword evidence="3" id="KW-1185">Reference proteome</keyword>
<evidence type="ECO:0000256" key="1">
    <source>
        <dbReference type="SAM" id="MobiDB-lite"/>
    </source>
</evidence>
<accession>A0ABC8LRX0</accession>
<dbReference type="InterPro" id="IPR009818">
    <property type="entry name" value="PAM2_motif"/>
</dbReference>